<evidence type="ECO:0008006" key="4">
    <source>
        <dbReference type="Google" id="ProtNLM"/>
    </source>
</evidence>
<evidence type="ECO:0000313" key="2">
    <source>
        <dbReference type="EMBL" id="MET3560809.1"/>
    </source>
</evidence>
<evidence type="ECO:0000256" key="1">
    <source>
        <dbReference type="SAM" id="MobiDB-lite"/>
    </source>
</evidence>
<name>A0ABV2FQH6_9HYPH</name>
<proteinExistence type="predicted"/>
<evidence type="ECO:0000313" key="3">
    <source>
        <dbReference type="Proteomes" id="UP001549112"/>
    </source>
</evidence>
<gene>
    <name evidence="2" type="ORF">ABID39_001525</name>
</gene>
<sequence length="127" mass="14910">MVNNFYVKNLIESWGSIRQFAKEIGCSYEAARKMRDRNSISPKYWNIIIQLSESKGLPWVTLDWFLHMYENKSHGVYLPITEQGKGVISSTEKFTTSDDTRSIYMNNSTDNNKYPQHNSQPQYEERS</sequence>
<dbReference type="Proteomes" id="UP001549112">
    <property type="component" value="Unassembled WGS sequence"/>
</dbReference>
<feature type="compositionally biased region" description="Polar residues" evidence="1">
    <location>
        <begin position="103"/>
        <end position="127"/>
    </location>
</feature>
<keyword evidence="3" id="KW-1185">Reference proteome</keyword>
<reference evidence="2 3" key="1">
    <citation type="submission" date="2024-06" db="EMBL/GenBank/DDBJ databases">
        <title>Genomic Encyclopedia of Type Strains, Phase IV (KMG-IV): sequencing the most valuable type-strain genomes for metagenomic binning, comparative biology and taxonomic classification.</title>
        <authorList>
            <person name="Goeker M."/>
        </authorList>
    </citation>
    <scope>NUCLEOTIDE SEQUENCE [LARGE SCALE GENOMIC DNA]</scope>
    <source>
        <strain evidence="2 3">DSM 23650</strain>
    </source>
</reference>
<accession>A0ABV2FQH6</accession>
<comment type="caution">
    <text evidence="2">The sequence shown here is derived from an EMBL/GenBank/DDBJ whole genome shotgun (WGS) entry which is preliminary data.</text>
</comment>
<protein>
    <recommendedName>
        <fullName evidence="4">DNA-binding protein</fullName>
    </recommendedName>
</protein>
<dbReference type="EMBL" id="JBEPLT010000028">
    <property type="protein sequence ID" value="MET3560809.1"/>
    <property type="molecule type" value="Genomic_DNA"/>
</dbReference>
<organism evidence="2 3">
    <name type="scientific">Bartonella japonica</name>
    <dbReference type="NCBI Taxonomy" id="357761"/>
    <lineage>
        <taxon>Bacteria</taxon>
        <taxon>Pseudomonadati</taxon>
        <taxon>Pseudomonadota</taxon>
        <taxon>Alphaproteobacteria</taxon>
        <taxon>Hyphomicrobiales</taxon>
        <taxon>Bartonellaceae</taxon>
        <taxon>Bartonella</taxon>
    </lineage>
</organism>
<feature type="region of interest" description="Disordered" evidence="1">
    <location>
        <begin position="98"/>
        <end position="127"/>
    </location>
</feature>
<dbReference type="RefSeq" id="WP_354187462.1">
    <property type="nucleotide sequence ID" value="NZ_JBEPLT010000028.1"/>
</dbReference>